<gene>
    <name evidence="2" type="ORF">AXF42_Ash000665</name>
</gene>
<organism evidence="2 3">
    <name type="scientific">Apostasia shenzhenica</name>
    <dbReference type="NCBI Taxonomy" id="1088818"/>
    <lineage>
        <taxon>Eukaryota</taxon>
        <taxon>Viridiplantae</taxon>
        <taxon>Streptophyta</taxon>
        <taxon>Embryophyta</taxon>
        <taxon>Tracheophyta</taxon>
        <taxon>Spermatophyta</taxon>
        <taxon>Magnoliopsida</taxon>
        <taxon>Liliopsida</taxon>
        <taxon>Asparagales</taxon>
        <taxon>Orchidaceae</taxon>
        <taxon>Apostasioideae</taxon>
        <taxon>Apostasia</taxon>
    </lineage>
</organism>
<keyword evidence="3" id="KW-1185">Reference proteome</keyword>
<evidence type="ECO:0000256" key="1">
    <source>
        <dbReference type="SAM" id="SignalP"/>
    </source>
</evidence>
<dbReference type="Proteomes" id="UP000236161">
    <property type="component" value="Unassembled WGS sequence"/>
</dbReference>
<name>A0A2I0AH24_9ASPA</name>
<feature type="chain" id="PRO_5014131932" evidence="1">
    <location>
        <begin position="26"/>
        <end position="149"/>
    </location>
</feature>
<sequence length="149" mass="16684">MASNSSLVLLLPLFLFTAMVAIAAAQPPAGFRIATLAERLYLTYLLRLRAYRLNFRMIRNGVLATTGAMRMISRINIDRAFVMDVGPRRYCLLEVVANAFDYRTVPAQSAPSLAIRDRVVAIVTVIVLNGNFYQAEVRHLDNFLPPLEP</sequence>
<dbReference type="AlphaFoldDB" id="A0A2I0AH24"/>
<reference evidence="2 3" key="1">
    <citation type="journal article" date="2017" name="Nature">
        <title>The Apostasia genome and the evolution of orchids.</title>
        <authorList>
            <person name="Zhang G.Q."/>
            <person name="Liu K.W."/>
            <person name="Li Z."/>
            <person name="Lohaus R."/>
            <person name="Hsiao Y.Y."/>
            <person name="Niu S.C."/>
            <person name="Wang J.Y."/>
            <person name="Lin Y.C."/>
            <person name="Xu Q."/>
            <person name="Chen L.J."/>
            <person name="Yoshida K."/>
            <person name="Fujiwara S."/>
            <person name="Wang Z.W."/>
            <person name="Zhang Y.Q."/>
            <person name="Mitsuda N."/>
            <person name="Wang M."/>
            <person name="Liu G.H."/>
            <person name="Pecoraro L."/>
            <person name="Huang H.X."/>
            <person name="Xiao X.J."/>
            <person name="Lin M."/>
            <person name="Wu X.Y."/>
            <person name="Wu W.L."/>
            <person name="Chen Y.Y."/>
            <person name="Chang S.B."/>
            <person name="Sakamoto S."/>
            <person name="Ohme-Takagi M."/>
            <person name="Yagi M."/>
            <person name="Zeng S.J."/>
            <person name="Shen C.Y."/>
            <person name="Yeh C.M."/>
            <person name="Luo Y.B."/>
            <person name="Tsai W.C."/>
            <person name="Van de Peer Y."/>
            <person name="Liu Z.J."/>
        </authorList>
    </citation>
    <scope>NUCLEOTIDE SEQUENCE [LARGE SCALE GENOMIC DNA]</scope>
    <source>
        <strain evidence="3">cv. Shenzhen</strain>
        <tissue evidence="2">Stem</tissue>
    </source>
</reference>
<evidence type="ECO:0000313" key="2">
    <source>
        <dbReference type="EMBL" id="PKA54830.1"/>
    </source>
</evidence>
<dbReference type="EMBL" id="KZ451982">
    <property type="protein sequence ID" value="PKA54830.1"/>
    <property type="molecule type" value="Genomic_DNA"/>
</dbReference>
<evidence type="ECO:0000313" key="3">
    <source>
        <dbReference type="Proteomes" id="UP000236161"/>
    </source>
</evidence>
<feature type="signal peptide" evidence="1">
    <location>
        <begin position="1"/>
        <end position="25"/>
    </location>
</feature>
<proteinExistence type="predicted"/>
<keyword evidence="1" id="KW-0732">Signal</keyword>
<accession>A0A2I0AH24</accession>
<protein>
    <submittedName>
        <fullName evidence="2">Uncharacterized protein</fullName>
    </submittedName>
</protein>